<dbReference type="EMBL" id="JAVGVR010000001">
    <property type="protein sequence ID" value="MDQ6595847.1"/>
    <property type="molecule type" value="Genomic_DNA"/>
</dbReference>
<reference evidence="2" key="2">
    <citation type="submission" date="2023-08" db="EMBL/GenBank/DDBJ databases">
        <title>Nitrogen cycling bacteria in agricultural field soils.</title>
        <authorList>
            <person name="Jang J."/>
        </authorList>
    </citation>
    <scope>NUCLEOTIDE SEQUENCE</scope>
    <source>
        <strain evidence="2">PS3-36</strain>
    </source>
</reference>
<dbReference type="AlphaFoldDB" id="A0A4R5VNG4"/>
<feature type="transmembrane region" description="Helical" evidence="1">
    <location>
        <begin position="50"/>
        <end position="73"/>
    </location>
</feature>
<proteinExistence type="predicted"/>
<evidence type="ECO:0000313" key="4">
    <source>
        <dbReference type="Proteomes" id="UP000295132"/>
    </source>
</evidence>
<keyword evidence="5" id="KW-1185">Reference proteome</keyword>
<dbReference type="EMBL" id="SMYO01000008">
    <property type="protein sequence ID" value="TDK59821.1"/>
    <property type="molecule type" value="Genomic_DNA"/>
</dbReference>
<accession>A0A4R5VNG4</accession>
<evidence type="ECO:0000313" key="3">
    <source>
        <dbReference type="EMBL" id="TDK59821.1"/>
    </source>
</evidence>
<gene>
    <name evidence="3" type="ORF">E2K98_18020</name>
    <name evidence="2" type="ORF">RCG21_05475</name>
</gene>
<evidence type="ECO:0000313" key="5">
    <source>
        <dbReference type="Proteomes" id="UP001178888"/>
    </source>
</evidence>
<dbReference type="RefSeq" id="WP_133336535.1">
    <property type="nucleotide sequence ID" value="NZ_JAVGVR010000001.1"/>
</dbReference>
<dbReference type="Proteomes" id="UP001178888">
    <property type="component" value="Unassembled WGS sequence"/>
</dbReference>
<protein>
    <recommendedName>
        <fullName evidence="6">DUF4306 domain-containing protein</fullName>
    </recommendedName>
</protein>
<sequence>MGSKYSLGACFIIIGLAFMLYSPNIAEEWTDYIKYPEDGTFYYYDYMSRSIVITLIGFSVQLTGILVILFSYFSKRSRR</sequence>
<evidence type="ECO:0000256" key="1">
    <source>
        <dbReference type="SAM" id="Phobius"/>
    </source>
</evidence>
<dbReference type="Proteomes" id="UP000295132">
    <property type="component" value="Unassembled WGS sequence"/>
</dbReference>
<name>A0A4R5VNG4_9BACI</name>
<reference evidence="3 4" key="1">
    <citation type="submission" date="2019-03" db="EMBL/GenBank/DDBJ databases">
        <title>Bacillus niacini sp. nov. a Nicotinate-Metabolizing Mesophile Isolated from Soil.</title>
        <authorList>
            <person name="Zhang G."/>
        </authorList>
    </citation>
    <scope>NUCLEOTIDE SEQUENCE [LARGE SCALE GENOMIC DNA]</scope>
    <source>
        <strain evidence="3 4">WN066</strain>
    </source>
</reference>
<keyword evidence="1" id="KW-0472">Membrane</keyword>
<organism evidence="3 4">
    <name type="scientific">Bacillus salipaludis</name>
    <dbReference type="NCBI Taxonomy" id="2547811"/>
    <lineage>
        <taxon>Bacteria</taxon>
        <taxon>Bacillati</taxon>
        <taxon>Bacillota</taxon>
        <taxon>Bacilli</taxon>
        <taxon>Bacillales</taxon>
        <taxon>Bacillaceae</taxon>
        <taxon>Bacillus</taxon>
    </lineage>
</organism>
<keyword evidence="1" id="KW-0812">Transmembrane</keyword>
<evidence type="ECO:0008006" key="6">
    <source>
        <dbReference type="Google" id="ProtNLM"/>
    </source>
</evidence>
<evidence type="ECO:0000313" key="2">
    <source>
        <dbReference type="EMBL" id="MDQ6595847.1"/>
    </source>
</evidence>
<keyword evidence="1" id="KW-1133">Transmembrane helix</keyword>
<comment type="caution">
    <text evidence="3">The sequence shown here is derived from an EMBL/GenBank/DDBJ whole genome shotgun (WGS) entry which is preliminary data.</text>
</comment>